<feature type="region of interest" description="Disordered" evidence="1">
    <location>
        <begin position="660"/>
        <end position="688"/>
    </location>
</feature>
<reference evidence="2" key="1">
    <citation type="submission" date="2021-02" db="EMBL/GenBank/DDBJ databases">
        <authorList>
            <person name="Dougan E. K."/>
            <person name="Rhodes N."/>
            <person name="Thang M."/>
            <person name="Chan C."/>
        </authorList>
    </citation>
    <scope>NUCLEOTIDE SEQUENCE</scope>
</reference>
<evidence type="ECO:0000313" key="2">
    <source>
        <dbReference type="EMBL" id="CAE7846621.1"/>
    </source>
</evidence>
<feature type="region of interest" description="Disordered" evidence="1">
    <location>
        <begin position="606"/>
        <end position="628"/>
    </location>
</feature>
<gene>
    <name evidence="2" type="ORF">SNEC2469_LOCUS26070</name>
</gene>
<dbReference type="SUPFAM" id="SSF54277">
    <property type="entry name" value="CAD &amp; PB1 domains"/>
    <property type="match status" value="1"/>
</dbReference>
<keyword evidence="3" id="KW-1185">Reference proteome</keyword>
<dbReference type="Proteomes" id="UP000601435">
    <property type="component" value="Unassembled WGS sequence"/>
</dbReference>
<feature type="compositionally biased region" description="Polar residues" evidence="1">
    <location>
        <begin position="262"/>
        <end position="284"/>
    </location>
</feature>
<accession>A0A812ZZ41</accession>
<evidence type="ECO:0000313" key="3">
    <source>
        <dbReference type="Proteomes" id="UP000601435"/>
    </source>
</evidence>
<dbReference type="OrthoDB" id="441164at2759"/>
<protein>
    <submittedName>
        <fullName evidence="2">Uncharacterized protein</fullName>
    </submittedName>
</protein>
<dbReference type="EMBL" id="CAJNJA010052398">
    <property type="protein sequence ID" value="CAE7846621.1"/>
    <property type="molecule type" value="Genomic_DNA"/>
</dbReference>
<feature type="region of interest" description="Disordered" evidence="1">
    <location>
        <begin position="183"/>
        <end position="329"/>
    </location>
</feature>
<feature type="compositionally biased region" description="Polar residues" evidence="1">
    <location>
        <begin position="291"/>
        <end position="314"/>
    </location>
</feature>
<comment type="caution">
    <text evidence="2">The sequence shown here is derived from an EMBL/GenBank/DDBJ whole genome shotgun (WGS) entry which is preliminary data.</text>
</comment>
<organism evidence="2 3">
    <name type="scientific">Symbiodinium necroappetens</name>
    <dbReference type="NCBI Taxonomy" id="1628268"/>
    <lineage>
        <taxon>Eukaryota</taxon>
        <taxon>Sar</taxon>
        <taxon>Alveolata</taxon>
        <taxon>Dinophyceae</taxon>
        <taxon>Suessiales</taxon>
        <taxon>Symbiodiniaceae</taxon>
        <taxon>Symbiodinium</taxon>
    </lineage>
</organism>
<evidence type="ECO:0000256" key="1">
    <source>
        <dbReference type="SAM" id="MobiDB-lite"/>
    </source>
</evidence>
<proteinExistence type="predicted"/>
<dbReference type="AlphaFoldDB" id="A0A812ZZ41"/>
<name>A0A812ZZ41_9DINO</name>
<feature type="compositionally biased region" description="Basic residues" evidence="1">
    <location>
        <begin position="318"/>
        <end position="329"/>
    </location>
</feature>
<sequence length="717" mass="78599">MLDRAIAFLAQKMPEESLVLGSEERSREIQVSCPLAASYADKSANDLAEMLLEAGADPFACNGSGQLPDIPNLQDMALAQAAAHRQQVTYQSEVRRCLLSSIRPSFEEITESIAKLFPEAKECTARYLDEERDPCTLCEASLSDFLAQAAKGVDMANSTGKMVLRLELVSLPQAAQAPALPEALPPKEAPEASSAPKDVPLEGSETFPASDSPSDVVQVPEHSKDPKEMPGWNIVDVPEANEDDGMPAQTSNSEPTVKVRDSMSTPVQYSQVTQEAFEGSQNDSAPKPTCEASNSATPLPSNSGEALNGEQASCSKGKGYKGKGYKGKGKGKGMLGWKGHWCGHESQQEHPWQSWWKWHLGWCEPEDADMSHHGGEACEDPPEDARLCGKSEGCKGKGKFKGKAGKCGGKGKLWWQGYCPDEEQQPWWLQWHGFPQWHQTDAPEWVAPSPQVLAEQFLQALPHLTAKVCEVLEAWSQRLCASLDSWPAAGDALQELWSILGQHKLQAEQQLARFLEEVTQESASQFLLAFLSELEALDEEQKLSVMAGFFESQEERLQKIFPQLPGFFLLGMLGRGKGGKWGKGAKGKAKGKCWLGSHMARDADETVPMSTTDDQHSQPAHDPSWNSFLNLPKDPNYVPYVARKGKSSSLAELTVAAGAVDTEPASSSDGQPVDDPSWNSFLNLPKDPNYKSYVARKMEEYASKKQKLQSRFETEQT</sequence>